<evidence type="ECO:0000313" key="3">
    <source>
        <dbReference type="Proteomes" id="UP000035489"/>
    </source>
</evidence>
<keyword evidence="3" id="KW-1185">Reference proteome</keyword>
<dbReference type="STRING" id="1225564.AA309_16295"/>
<evidence type="ECO:0008006" key="4">
    <source>
        <dbReference type="Google" id="ProtNLM"/>
    </source>
</evidence>
<sequence>MRFIAPALLTFSLAALGSQAQAQAAQTLKVNYNLSLAGLPLGKADLSSTFKGPKYEMQGSVKLSGLVKMITGGKGAGTASGMIAGSQLQPQDFAVTSKSSGEQRTVRMALDDGNVVKAEIVPPLEPKEDRVPVKEADKKGVIDPLSALIMPAVASKSLTDQANCNRTIPVFDGTARQNIVLSYAGTKNVEVPGYSGPVLVCNARWVPISGHRPQRTAIKFMQENKDINVWLAPVEGARVLFPIKVAVRTMIGMGELEAASWSVEGEAKATAAKPTIKGRDPIKAGAGQ</sequence>
<dbReference type="Proteomes" id="UP000035489">
    <property type="component" value="Unassembled WGS sequence"/>
</dbReference>
<dbReference type="RefSeq" id="WP_047190075.1">
    <property type="nucleotide sequence ID" value="NZ_LCYG01000042.1"/>
</dbReference>
<dbReference type="Pfam" id="PF11306">
    <property type="entry name" value="DUF3108"/>
    <property type="match status" value="1"/>
</dbReference>
<gene>
    <name evidence="2" type="ORF">AA309_16295</name>
</gene>
<dbReference type="EMBL" id="LCYG01000042">
    <property type="protein sequence ID" value="KLK91988.1"/>
    <property type="molecule type" value="Genomic_DNA"/>
</dbReference>
<keyword evidence="1" id="KW-0732">Signal</keyword>
<dbReference type="PATRIC" id="fig|1225564.3.peg.4355"/>
<protein>
    <recommendedName>
        <fullName evidence="4">DUF3108 domain-containing protein</fullName>
    </recommendedName>
</protein>
<feature type="signal peptide" evidence="1">
    <location>
        <begin position="1"/>
        <end position="24"/>
    </location>
</feature>
<dbReference type="InterPro" id="IPR021457">
    <property type="entry name" value="DUF3108"/>
</dbReference>
<organism evidence="2 3">
    <name type="scientific">Microvirga vignae</name>
    <dbReference type="NCBI Taxonomy" id="1225564"/>
    <lineage>
        <taxon>Bacteria</taxon>
        <taxon>Pseudomonadati</taxon>
        <taxon>Pseudomonadota</taxon>
        <taxon>Alphaproteobacteria</taxon>
        <taxon>Hyphomicrobiales</taxon>
        <taxon>Methylobacteriaceae</taxon>
        <taxon>Microvirga</taxon>
    </lineage>
</organism>
<proteinExistence type="predicted"/>
<dbReference type="AlphaFoldDB" id="A0A0H1R9X3"/>
<reference evidence="2 3" key="1">
    <citation type="submission" date="2015-05" db="EMBL/GenBank/DDBJ databases">
        <title>Draft genome sequence of Microvirga vignae strain BR3299, a novel nitrogen fixing bacteria isolated from Brazil semi-aired region.</title>
        <authorList>
            <person name="Zilli J.E."/>
            <person name="Passos S.R."/>
            <person name="Leite J."/>
            <person name="Baldani J.I."/>
            <person name="Xavier G.R."/>
            <person name="Rumjaneck N.G."/>
            <person name="Simoes-Araujo J.L."/>
        </authorList>
    </citation>
    <scope>NUCLEOTIDE SEQUENCE [LARGE SCALE GENOMIC DNA]</scope>
    <source>
        <strain evidence="2 3">BR3299</strain>
    </source>
</reference>
<name>A0A0H1R9X3_9HYPH</name>
<dbReference type="OrthoDB" id="7630100at2"/>
<feature type="chain" id="PRO_5002592918" description="DUF3108 domain-containing protein" evidence="1">
    <location>
        <begin position="25"/>
        <end position="288"/>
    </location>
</feature>
<comment type="caution">
    <text evidence="2">The sequence shown here is derived from an EMBL/GenBank/DDBJ whole genome shotgun (WGS) entry which is preliminary data.</text>
</comment>
<evidence type="ECO:0000313" key="2">
    <source>
        <dbReference type="EMBL" id="KLK91988.1"/>
    </source>
</evidence>
<accession>A0A0H1R9X3</accession>
<evidence type="ECO:0000256" key="1">
    <source>
        <dbReference type="SAM" id="SignalP"/>
    </source>
</evidence>